<accession>A0ABX2DGH9</accession>
<feature type="chain" id="PRO_5046876179" description="Lipoprotein" evidence="1">
    <location>
        <begin position="24"/>
        <end position="145"/>
    </location>
</feature>
<dbReference type="Proteomes" id="UP000711047">
    <property type="component" value="Unassembled WGS sequence"/>
</dbReference>
<reference evidence="2 3" key="1">
    <citation type="submission" date="2020-05" db="EMBL/GenBank/DDBJ databases">
        <title>Paenibacillus glebae, sp. nov., Paenibacillus humi sp. nov., Paenibacillus pedi sp. nov., Paenibacillus terrestris sp. nov. and Paenibacillus terricola sp. nov., isolated from a forest top soil sample.</title>
        <authorList>
            <person name="Qi S."/>
            <person name="Carlier A."/>
            <person name="Cnockaert M."/>
            <person name="Vandamme P."/>
        </authorList>
    </citation>
    <scope>NUCLEOTIDE SEQUENCE [LARGE SCALE GENOMIC DNA]</scope>
    <source>
        <strain evidence="2 3">LMG 29502</strain>
    </source>
</reference>
<dbReference type="PROSITE" id="PS51257">
    <property type="entry name" value="PROKAR_LIPOPROTEIN"/>
    <property type="match status" value="1"/>
</dbReference>
<evidence type="ECO:0008006" key="4">
    <source>
        <dbReference type="Google" id="ProtNLM"/>
    </source>
</evidence>
<protein>
    <recommendedName>
        <fullName evidence="4">Lipoprotein</fullName>
    </recommendedName>
</protein>
<gene>
    <name evidence="2" type="ORF">HQN87_00140</name>
</gene>
<comment type="caution">
    <text evidence="2">The sequence shown here is derived from an EMBL/GenBank/DDBJ whole genome shotgun (WGS) entry which is preliminary data.</text>
</comment>
<evidence type="ECO:0000313" key="2">
    <source>
        <dbReference type="EMBL" id="NQX43723.1"/>
    </source>
</evidence>
<keyword evidence="1" id="KW-0732">Signal</keyword>
<dbReference type="EMBL" id="JABMKX010000001">
    <property type="protein sequence ID" value="NQX43723.1"/>
    <property type="molecule type" value="Genomic_DNA"/>
</dbReference>
<name>A0ABX2DGH9_9BACL</name>
<sequence>MKKMIRALLLPGLLLLLLTSCNTETTHFNYTFKGEAETWSAVYKQEASQKLITKRDKVTSESFKQYTFNLHYKGEPSDLETIKQMKYTYKGRGSGGSQNIEGPVPIGMLKMGGSGSGTIEREDSVIKVTVEWDGKSEEFELKNEK</sequence>
<organism evidence="2 3">
    <name type="scientific">Paenibacillus tritici</name>
    <dbReference type="NCBI Taxonomy" id="1873425"/>
    <lineage>
        <taxon>Bacteria</taxon>
        <taxon>Bacillati</taxon>
        <taxon>Bacillota</taxon>
        <taxon>Bacilli</taxon>
        <taxon>Bacillales</taxon>
        <taxon>Paenibacillaceae</taxon>
        <taxon>Paenibacillus</taxon>
    </lineage>
</organism>
<dbReference type="RefSeq" id="WP_173125939.1">
    <property type="nucleotide sequence ID" value="NZ_JABMKX010000001.1"/>
</dbReference>
<evidence type="ECO:0000256" key="1">
    <source>
        <dbReference type="SAM" id="SignalP"/>
    </source>
</evidence>
<keyword evidence="3" id="KW-1185">Reference proteome</keyword>
<evidence type="ECO:0000313" key="3">
    <source>
        <dbReference type="Proteomes" id="UP000711047"/>
    </source>
</evidence>
<proteinExistence type="predicted"/>
<feature type="signal peptide" evidence="1">
    <location>
        <begin position="1"/>
        <end position="23"/>
    </location>
</feature>